<proteinExistence type="inferred from homology"/>
<dbReference type="RefSeq" id="WP_137631282.1">
    <property type="nucleotide sequence ID" value="NZ_BJDO01000028.1"/>
</dbReference>
<dbReference type="GO" id="GO:0004180">
    <property type="term" value="F:carboxypeptidase activity"/>
    <property type="evidence" value="ECO:0007669"/>
    <property type="project" value="UniProtKB-KW"/>
</dbReference>
<gene>
    <name evidence="15" type="ORF">ACFP1H_05330</name>
</gene>
<evidence type="ECO:0000313" key="15">
    <source>
        <dbReference type="EMBL" id="MFC6254002.1"/>
    </source>
</evidence>
<protein>
    <recommendedName>
        <fullName evidence="4">serine-type D-Ala-D-Ala carboxypeptidase</fullName>
        <ecNumber evidence="4">3.4.16.4</ecNumber>
    </recommendedName>
</protein>
<keyword evidence="8 15" id="KW-0378">Hydrolase</keyword>
<dbReference type="InterPro" id="IPR012907">
    <property type="entry name" value="Peptidase_S11_C"/>
</dbReference>
<evidence type="ECO:0000259" key="14">
    <source>
        <dbReference type="SMART" id="SM00936"/>
    </source>
</evidence>
<evidence type="ECO:0000256" key="6">
    <source>
        <dbReference type="ARBA" id="ARBA00022670"/>
    </source>
</evidence>
<dbReference type="InterPro" id="IPR001967">
    <property type="entry name" value="Peptidase_S11_N"/>
</dbReference>
<keyword evidence="5 15" id="KW-0121">Carboxypeptidase</keyword>
<keyword evidence="9" id="KW-0133">Cell shape</keyword>
<evidence type="ECO:0000256" key="13">
    <source>
        <dbReference type="RuleBase" id="RU004016"/>
    </source>
</evidence>
<evidence type="ECO:0000256" key="3">
    <source>
        <dbReference type="ARBA" id="ARBA00007164"/>
    </source>
</evidence>
<dbReference type="PRINTS" id="PR00725">
    <property type="entry name" value="DADACBPTASE1"/>
</dbReference>
<keyword evidence="6" id="KW-0645">Protease</keyword>
<keyword evidence="11" id="KW-0961">Cell wall biogenesis/degradation</keyword>
<reference evidence="16" key="1">
    <citation type="journal article" date="2019" name="Int. J. Syst. Evol. Microbiol.">
        <title>The Global Catalogue of Microorganisms (GCM) 10K type strain sequencing project: providing services to taxonomists for standard genome sequencing and annotation.</title>
        <authorList>
            <consortium name="The Broad Institute Genomics Platform"/>
            <consortium name="The Broad Institute Genome Sequencing Center for Infectious Disease"/>
            <person name="Wu L."/>
            <person name="Ma J."/>
        </authorList>
    </citation>
    <scope>NUCLEOTIDE SEQUENCE [LARGE SCALE GENOMIC DNA]</scope>
    <source>
        <strain evidence="16">CCM 8950</strain>
    </source>
</reference>
<accession>A0ABW1T8F6</accession>
<comment type="pathway">
    <text evidence="2">Cell wall biogenesis; peptidoglycan biosynthesis.</text>
</comment>
<keyword evidence="10" id="KW-0573">Peptidoglycan synthesis</keyword>
<dbReference type="EC" id="3.4.16.4" evidence="4"/>
<evidence type="ECO:0000256" key="8">
    <source>
        <dbReference type="ARBA" id="ARBA00022801"/>
    </source>
</evidence>
<comment type="catalytic activity">
    <reaction evidence="12">
        <text>Preferential cleavage: (Ac)2-L-Lys-D-Ala-|-D-Ala. Also transpeptidation of peptidyl-alanyl moieties that are N-acyl substituents of D-alanine.</text>
        <dbReference type="EC" id="3.4.16.4"/>
    </reaction>
</comment>
<dbReference type="PANTHER" id="PTHR21581">
    <property type="entry name" value="D-ALANYL-D-ALANINE CARBOXYPEPTIDASE"/>
    <property type="match status" value="1"/>
</dbReference>
<comment type="similarity">
    <text evidence="3 13">Belongs to the peptidase S11 family.</text>
</comment>
<dbReference type="Pfam" id="PF07943">
    <property type="entry name" value="PBP5_C"/>
    <property type="match status" value="1"/>
</dbReference>
<organism evidence="15 16">
    <name type="scientific">Secundilactobacillus hailunensis</name>
    <dbReference type="NCBI Taxonomy" id="2559923"/>
    <lineage>
        <taxon>Bacteria</taxon>
        <taxon>Bacillati</taxon>
        <taxon>Bacillota</taxon>
        <taxon>Bacilli</taxon>
        <taxon>Lactobacillales</taxon>
        <taxon>Lactobacillaceae</taxon>
        <taxon>Secundilactobacillus</taxon>
    </lineage>
</organism>
<dbReference type="InterPro" id="IPR015956">
    <property type="entry name" value="Peniciliin-bd_prot_C_sf"/>
</dbReference>
<evidence type="ECO:0000256" key="5">
    <source>
        <dbReference type="ARBA" id="ARBA00022645"/>
    </source>
</evidence>
<dbReference type="Gene3D" id="2.60.410.10">
    <property type="entry name" value="D-Ala-D-Ala carboxypeptidase, C-terminal domain"/>
    <property type="match status" value="1"/>
</dbReference>
<keyword evidence="7" id="KW-0732">Signal</keyword>
<name>A0ABW1T8F6_9LACO</name>
<dbReference type="EMBL" id="JBHSSA010000042">
    <property type="protein sequence ID" value="MFC6254002.1"/>
    <property type="molecule type" value="Genomic_DNA"/>
</dbReference>
<evidence type="ECO:0000256" key="10">
    <source>
        <dbReference type="ARBA" id="ARBA00022984"/>
    </source>
</evidence>
<evidence type="ECO:0000256" key="12">
    <source>
        <dbReference type="ARBA" id="ARBA00034000"/>
    </source>
</evidence>
<evidence type="ECO:0000313" key="16">
    <source>
        <dbReference type="Proteomes" id="UP001596190"/>
    </source>
</evidence>
<dbReference type="InterPro" id="IPR012338">
    <property type="entry name" value="Beta-lactam/transpept-like"/>
</dbReference>
<dbReference type="SUPFAM" id="SSF56601">
    <property type="entry name" value="beta-lactamase/transpeptidase-like"/>
    <property type="match status" value="1"/>
</dbReference>
<dbReference type="SUPFAM" id="SSF69189">
    <property type="entry name" value="Penicillin-binding protein associated domain"/>
    <property type="match status" value="1"/>
</dbReference>
<dbReference type="InterPro" id="IPR018044">
    <property type="entry name" value="Peptidase_S11"/>
</dbReference>
<evidence type="ECO:0000256" key="9">
    <source>
        <dbReference type="ARBA" id="ARBA00022960"/>
    </source>
</evidence>
<sequence>MLLAKTLKNSLRMGLFFCLFIVTLMTGGLSAKAAAPALQVKSAIAIDAQTGQILYQKNDQQKLPIASVTKLLSIYIVLENIKSGRLHWNQQVAISPEIAKMSRDPKLTNVPLSANKTYTVRELYQAALITSANAAVSALGNAVSGSPHQFINKMRSTAQQLHLNSAHIVTASGITNGQAGQLGYSSVAKNDENTMSASDVARLSQLLLKQYPEILQTTSQSKAWFNKGGHDQTLMNTWNMMLKGENQYDPALPVDGLKTGTSAAAGGNFVGTVKRSNGDRIVTVVMHARNQKTGDPARFIQTRRLMNWVYASYQPVNLTAQTFQLSNVKVPMGKSVTAEATVAKPTTVWIGRQQNRNQFQSRVLIAKNHREENGLKAPVAANTTVGQVQLSLAGKPISQVDQTGTLKLPIKTINNINRANWLVRTWRHFLSLF</sequence>
<dbReference type="SMART" id="SM00936">
    <property type="entry name" value="PBP5_C"/>
    <property type="match status" value="1"/>
</dbReference>
<dbReference type="PANTHER" id="PTHR21581:SF11">
    <property type="entry name" value="D-ALANYL-D-ALANINE CARBOXYPEPTIDASE DACA"/>
    <property type="match status" value="1"/>
</dbReference>
<evidence type="ECO:0000256" key="11">
    <source>
        <dbReference type="ARBA" id="ARBA00023316"/>
    </source>
</evidence>
<dbReference type="Pfam" id="PF00768">
    <property type="entry name" value="Peptidase_S11"/>
    <property type="match status" value="1"/>
</dbReference>
<comment type="function">
    <text evidence="1">Removes C-terminal D-alanyl residues from sugar-peptide cell wall precursors.</text>
</comment>
<comment type="caution">
    <text evidence="15">The sequence shown here is derived from an EMBL/GenBank/DDBJ whole genome shotgun (WGS) entry which is preliminary data.</text>
</comment>
<dbReference type="Proteomes" id="UP001596190">
    <property type="component" value="Unassembled WGS sequence"/>
</dbReference>
<evidence type="ECO:0000256" key="7">
    <source>
        <dbReference type="ARBA" id="ARBA00022729"/>
    </source>
</evidence>
<keyword evidence="16" id="KW-1185">Reference proteome</keyword>
<evidence type="ECO:0000256" key="2">
    <source>
        <dbReference type="ARBA" id="ARBA00004752"/>
    </source>
</evidence>
<dbReference type="InterPro" id="IPR037167">
    <property type="entry name" value="Peptidase_S11_C_sf"/>
</dbReference>
<evidence type="ECO:0000256" key="1">
    <source>
        <dbReference type="ARBA" id="ARBA00003217"/>
    </source>
</evidence>
<evidence type="ECO:0000256" key="4">
    <source>
        <dbReference type="ARBA" id="ARBA00012448"/>
    </source>
</evidence>
<feature type="domain" description="Peptidase S11 D-Ala-D-Ala carboxypeptidase A C-terminal" evidence="14">
    <location>
        <begin position="313"/>
        <end position="418"/>
    </location>
</feature>
<dbReference type="Gene3D" id="3.40.710.10">
    <property type="entry name" value="DD-peptidase/beta-lactamase superfamily"/>
    <property type="match status" value="1"/>
</dbReference>